<protein>
    <submittedName>
        <fullName evidence="1">Uncharacterized protein</fullName>
    </submittedName>
</protein>
<comment type="caution">
    <text evidence="1">The sequence shown here is derived from an EMBL/GenBank/DDBJ whole genome shotgun (WGS) entry which is preliminary data.</text>
</comment>
<reference evidence="1 2" key="1">
    <citation type="journal article" date="2023" name="Sci. Data">
        <title>Genome assembly of the Korean intertidal mud-creeper Batillaria attramentaria.</title>
        <authorList>
            <person name="Patra A.K."/>
            <person name="Ho P.T."/>
            <person name="Jun S."/>
            <person name="Lee S.J."/>
            <person name="Kim Y."/>
            <person name="Won Y.J."/>
        </authorList>
    </citation>
    <scope>NUCLEOTIDE SEQUENCE [LARGE SCALE GENOMIC DNA]</scope>
    <source>
        <strain evidence="1">Wonlab-2016</strain>
    </source>
</reference>
<dbReference type="EMBL" id="JACVVK020000046">
    <property type="protein sequence ID" value="KAK7499159.1"/>
    <property type="molecule type" value="Genomic_DNA"/>
</dbReference>
<accession>A0ABD0LHZ5</accession>
<evidence type="ECO:0000313" key="2">
    <source>
        <dbReference type="Proteomes" id="UP001519460"/>
    </source>
</evidence>
<dbReference type="AlphaFoldDB" id="A0ABD0LHZ5"/>
<organism evidence="1 2">
    <name type="scientific">Batillaria attramentaria</name>
    <dbReference type="NCBI Taxonomy" id="370345"/>
    <lineage>
        <taxon>Eukaryota</taxon>
        <taxon>Metazoa</taxon>
        <taxon>Spiralia</taxon>
        <taxon>Lophotrochozoa</taxon>
        <taxon>Mollusca</taxon>
        <taxon>Gastropoda</taxon>
        <taxon>Caenogastropoda</taxon>
        <taxon>Sorbeoconcha</taxon>
        <taxon>Cerithioidea</taxon>
        <taxon>Batillariidae</taxon>
        <taxon>Batillaria</taxon>
    </lineage>
</organism>
<dbReference type="Proteomes" id="UP001519460">
    <property type="component" value="Unassembled WGS sequence"/>
</dbReference>
<gene>
    <name evidence="1" type="ORF">BaRGS_00009706</name>
</gene>
<name>A0ABD0LHZ5_9CAEN</name>
<proteinExistence type="predicted"/>
<evidence type="ECO:0000313" key="1">
    <source>
        <dbReference type="EMBL" id="KAK7499159.1"/>
    </source>
</evidence>
<sequence>MEHKQTTPMFCKTFCTLTISCSLYLTFRRDLKEFTYCVSLSAYVRAETSGIPSALPAWRAGEKQMQEHTLHRSSPRNNGDARLPHLAVSMETKAFLSPDYAGENWLVNRHFILCRVGRFHWREMTMVKEATSVYH</sequence>
<keyword evidence="2" id="KW-1185">Reference proteome</keyword>